<proteinExistence type="predicted"/>
<feature type="non-terminal residue" evidence="1">
    <location>
        <position position="102"/>
    </location>
</feature>
<reference evidence="1 2" key="1">
    <citation type="journal article" date="2023" name="Plants (Basel)">
        <title>Bridging the Gap: Combining Genomics and Transcriptomics Approaches to Understand Stylosanthes scabra, an Orphan Legume from the Brazilian Caatinga.</title>
        <authorList>
            <person name="Ferreira-Neto J.R.C."/>
            <person name="da Silva M.D."/>
            <person name="Binneck E."/>
            <person name="de Melo N.F."/>
            <person name="da Silva R.H."/>
            <person name="de Melo A.L.T.M."/>
            <person name="Pandolfi V."/>
            <person name="Bustamante F.O."/>
            <person name="Brasileiro-Vidal A.C."/>
            <person name="Benko-Iseppon A.M."/>
        </authorList>
    </citation>
    <scope>NUCLEOTIDE SEQUENCE [LARGE SCALE GENOMIC DNA]</scope>
    <source>
        <tissue evidence="1">Leaves</tissue>
    </source>
</reference>
<name>A0ABU6WMQ0_9FABA</name>
<keyword evidence="2" id="KW-1185">Reference proteome</keyword>
<evidence type="ECO:0000313" key="1">
    <source>
        <dbReference type="EMBL" id="MED6186584.1"/>
    </source>
</evidence>
<organism evidence="1 2">
    <name type="scientific">Stylosanthes scabra</name>
    <dbReference type="NCBI Taxonomy" id="79078"/>
    <lineage>
        <taxon>Eukaryota</taxon>
        <taxon>Viridiplantae</taxon>
        <taxon>Streptophyta</taxon>
        <taxon>Embryophyta</taxon>
        <taxon>Tracheophyta</taxon>
        <taxon>Spermatophyta</taxon>
        <taxon>Magnoliopsida</taxon>
        <taxon>eudicotyledons</taxon>
        <taxon>Gunneridae</taxon>
        <taxon>Pentapetalae</taxon>
        <taxon>rosids</taxon>
        <taxon>fabids</taxon>
        <taxon>Fabales</taxon>
        <taxon>Fabaceae</taxon>
        <taxon>Papilionoideae</taxon>
        <taxon>50 kb inversion clade</taxon>
        <taxon>dalbergioids sensu lato</taxon>
        <taxon>Dalbergieae</taxon>
        <taxon>Pterocarpus clade</taxon>
        <taxon>Stylosanthes</taxon>
    </lineage>
</organism>
<accession>A0ABU6WMQ0</accession>
<protein>
    <submittedName>
        <fullName evidence="1">Uncharacterized protein</fullName>
    </submittedName>
</protein>
<dbReference type="EMBL" id="JASCZI010181967">
    <property type="protein sequence ID" value="MED6186584.1"/>
    <property type="molecule type" value="Genomic_DNA"/>
</dbReference>
<sequence length="102" mass="11801">MLCSTTLFSCSIRFAHKKFGSSYSPQPLQLHPTNLNKPLEGIGIMLDDLYGTETCSTIFEGISRREESRIIGVFELYKVILLIRFIIYNSNGWRELYLIEYV</sequence>
<gene>
    <name evidence="1" type="ORF">PIB30_068135</name>
</gene>
<dbReference type="Proteomes" id="UP001341840">
    <property type="component" value="Unassembled WGS sequence"/>
</dbReference>
<comment type="caution">
    <text evidence="1">The sequence shown here is derived from an EMBL/GenBank/DDBJ whole genome shotgun (WGS) entry which is preliminary data.</text>
</comment>
<evidence type="ECO:0000313" key="2">
    <source>
        <dbReference type="Proteomes" id="UP001341840"/>
    </source>
</evidence>